<dbReference type="PANTHER" id="PTHR45528">
    <property type="entry name" value="SENSOR HISTIDINE KINASE CPXA"/>
    <property type="match status" value="1"/>
</dbReference>
<comment type="caution">
    <text evidence="12">The sequence shown here is derived from an EMBL/GenBank/DDBJ whole genome shotgun (WGS) entry which is preliminary data.</text>
</comment>
<keyword evidence="5" id="KW-1003">Cell membrane</keyword>
<dbReference type="CDD" id="cd12912">
    <property type="entry name" value="PDC2_MCP_like"/>
    <property type="match status" value="1"/>
</dbReference>
<keyword evidence="6" id="KW-0597">Phosphoprotein</keyword>
<dbReference type="Gene3D" id="6.10.340.10">
    <property type="match status" value="1"/>
</dbReference>
<protein>
    <recommendedName>
        <fullName evidence="4">histidine kinase</fullName>
        <ecNumber evidence="4">2.7.13.3</ecNumber>
    </recommendedName>
</protein>
<dbReference type="PROSITE" id="PS50885">
    <property type="entry name" value="HAMP"/>
    <property type="match status" value="1"/>
</dbReference>
<evidence type="ECO:0000259" key="11">
    <source>
        <dbReference type="PROSITE" id="PS50885"/>
    </source>
</evidence>
<feature type="domain" description="HAMP" evidence="11">
    <location>
        <begin position="338"/>
        <end position="390"/>
    </location>
</feature>
<keyword evidence="10" id="KW-0812">Transmembrane</keyword>
<keyword evidence="9 10" id="KW-0472">Membrane</keyword>
<evidence type="ECO:0000313" key="12">
    <source>
        <dbReference type="EMBL" id="MBW7457136.1"/>
    </source>
</evidence>
<keyword evidence="13" id="KW-1185">Reference proteome</keyword>
<dbReference type="SMART" id="SM00304">
    <property type="entry name" value="HAMP"/>
    <property type="match status" value="1"/>
</dbReference>
<comment type="catalytic activity">
    <reaction evidence="1">
        <text>ATP + protein L-histidine = ADP + protein N-phospho-L-histidine.</text>
        <dbReference type="EC" id="2.7.13.3"/>
    </reaction>
</comment>
<dbReference type="EMBL" id="JAHZIK010000761">
    <property type="protein sequence ID" value="MBW7457136.1"/>
    <property type="molecule type" value="Genomic_DNA"/>
</dbReference>
<dbReference type="InterPro" id="IPR050398">
    <property type="entry name" value="HssS/ArlS-like"/>
</dbReference>
<dbReference type="PANTHER" id="PTHR45528:SF10">
    <property type="entry name" value="METHYL-ACCEPTING CHEMOTAXIS PROTEIN"/>
    <property type="match status" value="1"/>
</dbReference>
<dbReference type="SUPFAM" id="SSF103190">
    <property type="entry name" value="Sensory domain-like"/>
    <property type="match status" value="1"/>
</dbReference>
<keyword evidence="7" id="KW-0808">Transferase</keyword>
<evidence type="ECO:0000256" key="5">
    <source>
        <dbReference type="ARBA" id="ARBA00022475"/>
    </source>
</evidence>
<evidence type="ECO:0000256" key="4">
    <source>
        <dbReference type="ARBA" id="ARBA00012438"/>
    </source>
</evidence>
<dbReference type="CDD" id="cd06225">
    <property type="entry name" value="HAMP"/>
    <property type="match status" value="1"/>
</dbReference>
<dbReference type="Proteomes" id="UP001519887">
    <property type="component" value="Unassembled WGS sequence"/>
</dbReference>
<dbReference type="Pfam" id="PF22673">
    <property type="entry name" value="MCP-like_PDC_1"/>
    <property type="match status" value="1"/>
</dbReference>
<gene>
    <name evidence="12" type="ORF">K0U00_24155</name>
</gene>
<dbReference type="InterPro" id="IPR029151">
    <property type="entry name" value="Sensor-like_sf"/>
</dbReference>
<evidence type="ECO:0000256" key="2">
    <source>
        <dbReference type="ARBA" id="ARBA00004141"/>
    </source>
</evidence>
<feature type="transmembrane region" description="Helical" evidence="10">
    <location>
        <begin position="318"/>
        <end position="337"/>
    </location>
</feature>
<evidence type="ECO:0000256" key="1">
    <source>
        <dbReference type="ARBA" id="ARBA00000085"/>
    </source>
</evidence>
<evidence type="ECO:0000256" key="10">
    <source>
        <dbReference type="SAM" id="Phobius"/>
    </source>
</evidence>
<reference evidence="12 13" key="1">
    <citation type="submission" date="2021-07" db="EMBL/GenBank/DDBJ databases">
        <title>Paenibacillus radiodurans sp. nov., isolated from the southeastern edge of Tengger Desert.</title>
        <authorList>
            <person name="Zhang G."/>
        </authorList>
    </citation>
    <scope>NUCLEOTIDE SEQUENCE [LARGE SCALE GENOMIC DNA]</scope>
    <source>
        <strain evidence="12 13">CCM 7311</strain>
    </source>
</reference>
<evidence type="ECO:0000256" key="3">
    <source>
        <dbReference type="ARBA" id="ARBA00004236"/>
    </source>
</evidence>
<keyword evidence="8" id="KW-0418">Kinase</keyword>
<sequence length="464" mass="52190">MNFIKKIFLKRLQTKLMVLALPVLLLITLSLSWISYTFAKSMIVNEIESNMDSRLEETMQGIESKLTAHIRIPQTLARIVEANGTDMTEEAYRSILLNLPDLNTDTLGVGVWYEPNRYKAGREYFGPYAYKDGDQTVYTEEYMNADYDYPHWEWYQNATDTKESVVFTDPYYDETTDTTMFTATVPFYDRQKKLLGVTTGDISLNSMQAMIRDIRVGSSGQAFLVDKQGNLIAGRKEGGTMQSDNIDNANSTFAQLRLEITERMSQRDHDGVYQGTFEEGEGPVAVYYKQIPETGWILALAAPERELYAPLKELLNRMLIVIAIALLVMGGAVIWFSRYMTKHIGQMNRLSSRLSAGDFTMRLDIRTGDELEQMGDNFNRMVASLKETMQSITRSSGEVAIHAEQLHAGAAETVKATFEISGSITEVAEGTEQEALIIRQLKDMSDEIAGGMGQIARSVEEVSA</sequence>
<dbReference type="Gene3D" id="3.30.450.20">
    <property type="entry name" value="PAS domain"/>
    <property type="match status" value="2"/>
</dbReference>
<dbReference type="InterPro" id="IPR003660">
    <property type="entry name" value="HAMP_dom"/>
</dbReference>
<evidence type="ECO:0000256" key="7">
    <source>
        <dbReference type="ARBA" id="ARBA00022679"/>
    </source>
</evidence>
<dbReference type="SUPFAM" id="SSF58104">
    <property type="entry name" value="Methyl-accepting chemotaxis protein (MCP) signaling domain"/>
    <property type="match status" value="1"/>
</dbReference>
<comment type="subcellular location">
    <subcellularLocation>
        <location evidence="3">Cell membrane</location>
    </subcellularLocation>
    <subcellularLocation>
        <location evidence="2">Membrane</location>
        <topology evidence="2">Multi-pass membrane protein</topology>
    </subcellularLocation>
</comment>
<keyword evidence="10" id="KW-1133">Transmembrane helix</keyword>
<evidence type="ECO:0000256" key="9">
    <source>
        <dbReference type="ARBA" id="ARBA00023136"/>
    </source>
</evidence>
<proteinExistence type="predicted"/>
<dbReference type="CDD" id="cd12913">
    <property type="entry name" value="PDC1_MCP_like"/>
    <property type="match status" value="1"/>
</dbReference>
<dbReference type="EC" id="2.7.13.3" evidence="4"/>
<feature type="non-terminal residue" evidence="12">
    <location>
        <position position="464"/>
    </location>
</feature>
<evidence type="ECO:0000313" key="13">
    <source>
        <dbReference type="Proteomes" id="UP001519887"/>
    </source>
</evidence>
<evidence type="ECO:0000256" key="8">
    <source>
        <dbReference type="ARBA" id="ARBA00022777"/>
    </source>
</evidence>
<organism evidence="12 13">
    <name type="scientific">Paenibacillus sepulcri</name>
    <dbReference type="NCBI Taxonomy" id="359917"/>
    <lineage>
        <taxon>Bacteria</taxon>
        <taxon>Bacillati</taxon>
        <taxon>Bacillota</taxon>
        <taxon>Bacilli</taxon>
        <taxon>Bacillales</taxon>
        <taxon>Paenibacillaceae</taxon>
        <taxon>Paenibacillus</taxon>
    </lineage>
</organism>
<name>A0ABS7C894_9BACL</name>
<evidence type="ECO:0000256" key="6">
    <source>
        <dbReference type="ARBA" id="ARBA00022553"/>
    </source>
</evidence>
<dbReference type="Pfam" id="PF00672">
    <property type="entry name" value="HAMP"/>
    <property type="match status" value="1"/>
</dbReference>
<accession>A0ABS7C894</accession>